<feature type="non-terminal residue" evidence="2">
    <location>
        <position position="1"/>
    </location>
</feature>
<organism evidence="2">
    <name type="scientific">Arion vulgaris</name>
    <dbReference type="NCBI Taxonomy" id="1028688"/>
    <lineage>
        <taxon>Eukaryota</taxon>
        <taxon>Metazoa</taxon>
        <taxon>Spiralia</taxon>
        <taxon>Lophotrochozoa</taxon>
        <taxon>Mollusca</taxon>
        <taxon>Gastropoda</taxon>
        <taxon>Heterobranchia</taxon>
        <taxon>Euthyneura</taxon>
        <taxon>Panpulmonata</taxon>
        <taxon>Eupulmonata</taxon>
        <taxon>Stylommatophora</taxon>
        <taxon>Helicina</taxon>
        <taxon>Arionoidea</taxon>
        <taxon>Arionidae</taxon>
        <taxon>Arion</taxon>
    </lineage>
</organism>
<name>A0A0B7C482_9EUPU</name>
<proteinExistence type="predicted"/>
<dbReference type="EMBL" id="HACG01053413">
    <property type="protein sequence ID" value="CEL00284.1"/>
    <property type="molecule type" value="Transcribed_RNA"/>
</dbReference>
<accession>A0A0B7C482</accession>
<reference evidence="2" key="1">
    <citation type="submission" date="2014-12" db="EMBL/GenBank/DDBJ databases">
        <title>Insight into the proteome of Arion vulgaris.</title>
        <authorList>
            <person name="Aradska J."/>
            <person name="Bulat T."/>
            <person name="Smidak R."/>
            <person name="Sarate P."/>
            <person name="Gangsoo J."/>
            <person name="Sialana F."/>
            <person name="Bilban M."/>
            <person name="Lubec G."/>
        </authorList>
    </citation>
    <scope>NUCLEOTIDE SEQUENCE</scope>
    <source>
        <tissue evidence="2">Skin</tissue>
    </source>
</reference>
<feature type="region of interest" description="Disordered" evidence="1">
    <location>
        <begin position="84"/>
        <end position="116"/>
    </location>
</feature>
<sequence length="116" mass="12635">ASVQTKYDTSDFPKVTAEPVSRSQSFSDGKIKSRLTLRLDEGLDDVGDADLKTVTSSPGSASSGLSVENKKEIDFIKPIISRQISQDSKLQGKPPTLTKSRSITPTELSRRRHLSS</sequence>
<evidence type="ECO:0000313" key="2">
    <source>
        <dbReference type="EMBL" id="CEL00284.1"/>
    </source>
</evidence>
<dbReference type="AlphaFoldDB" id="A0A0B7C482"/>
<feature type="compositionally biased region" description="Low complexity" evidence="1">
    <location>
        <begin position="56"/>
        <end position="66"/>
    </location>
</feature>
<feature type="region of interest" description="Disordered" evidence="1">
    <location>
        <begin position="1"/>
        <end position="27"/>
    </location>
</feature>
<evidence type="ECO:0000256" key="1">
    <source>
        <dbReference type="SAM" id="MobiDB-lite"/>
    </source>
</evidence>
<protein>
    <submittedName>
        <fullName evidence="2">Uncharacterized protein</fullName>
    </submittedName>
</protein>
<feature type="region of interest" description="Disordered" evidence="1">
    <location>
        <begin position="48"/>
        <end position="68"/>
    </location>
</feature>
<feature type="non-terminal residue" evidence="2">
    <location>
        <position position="116"/>
    </location>
</feature>
<gene>
    <name evidence="2" type="primary">ORF223325</name>
</gene>
<feature type="compositionally biased region" description="Polar residues" evidence="1">
    <location>
        <begin position="97"/>
        <end position="107"/>
    </location>
</feature>